<evidence type="ECO:0000313" key="2">
    <source>
        <dbReference type="EMBL" id="OIQ67956.1"/>
    </source>
</evidence>
<reference evidence="2" key="1">
    <citation type="submission" date="2016-10" db="EMBL/GenBank/DDBJ databases">
        <title>Sequence of Gallionella enrichment culture.</title>
        <authorList>
            <person name="Poehlein A."/>
            <person name="Muehling M."/>
            <person name="Daniel R."/>
        </authorList>
    </citation>
    <scope>NUCLEOTIDE SEQUENCE</scope>
</reference>
<sequence length="225" mass="24945">MPGQRLQNLWPNQRRILIAPHSDRQAGISRPNGTDKRGPVQLHRIKADAEFVIGLLAVRLKKRGNEGGRVTDCQRNFRLAGRKKVDERANLFDGSRIKLTLENSPCPHPEEVLVGKDQPVGMILDHDGIQRSLFSVGAGWRALHGGGHFAQDRPIDLRIGNHCALLGQNRGIRPQAGDQFLLVRAMHTQMVNDLHHAPVSALTDATPRPDRPAQGVSCYRNDSTL</sequence>
<proteinExistence type="predicted"/>
<accession>A0A1J5PK70</accession>
<dbReference type="AlphaFoldDB" id="A0A1J5PK70"/>
<gene>
    <name evidence="2" type="ORF">GALL_504580</name>
</gene>
<protein>
    <submittedName>
        <fullName evidence="2">Uncharacterized protein</fullName>
    </submittedName>
</protein>
<name>A0A1J5PK70_9ZZZZ</name>
<organism evidence="2">
    <name type="scientific">mine drainage metagenome</name>
    <dbReference type="NCBI Taxonomy" id="410659"/>
    <lineage>
        <taxon>unclassified sequences</taxon>
        <taxon>metagenomes</taxon>
        <taxon>ecological metagenomes</taxon>
    </lineage>
</organism>
<evidence type="ECO:0000256" key="1">
    <source>
        <dbReference type="SAM" id="MobiDB-lite"/>
    </source>
</evidence>
<comment type="caution">
    <text evidence="2">The sequence shown here is derived from an EMBL/GenBank/DDBJ whole genome shotgun (WGS) entry which is preliminary data.</text>
</comment>
<feature type="region of interest" description="Disordered" evidence="1">
    <location>
        <begin position="201"/>
        <end position="225"/>
    </location>
</feature>
<dbReference type="EMBL" id="MLJW01005595">
    <property type="protein sequence ID" value="OIQ67956.1"/>
    <property type="molecule type" value="Genomic_DNA"/>
</dbReference>